<keyword evidence="4" id="KW-0175">Coiled coil</keyword>
<dbReference type="Pfam" id="PF13411">
    <property type="entry name" value="MerR_1"/>
    <property type="match status" value="1"/>
</dbReference>
<name>A0ABU8QXX8_9PSED</name>
<evidence type="ECO:0000256" key="4">
    <source>
        <dbReference type="SAM" id="Coils"/>
    </source>
</evidence>
<dbReference type="PANTHER" id="PTHR30204:SF94">
    <property type="entry name" value="HEAVY METAL-DEPENDENT TRANSCRIPTIONAL REGULATOR HI_0293-RELATED"/>
    <property type="match status" value="1"/>
</dbReference>
<dbReference type="InterPro" id="IPR009061">
    <property type="entry name" value="DNA-bd_dom_put_sf"/>
</dbReference>
<evidence type="ECO:0000256" key="2">
    <source>
        <dbReference type="ARBA" id="ARBA00023125"/>
    </source>
</evidence>
<gene>
    <name evidence="6" type="ORF">V7S98_19690</name>
</gene>
<comment type="caution">
    <text evidence="6">The sequence shown here is derived from an EMBL/GenBank/DDBJ whole genome shotgun (WGS) entry which is preliminary data.</text>
</comment>
<dbReference type="PROSITE" id="PS00552">
    <property type="entry name" value="HTH_MERR_1"/>
    <property type="match status" value="1"/>
</dbReference>
<dbReference type="InterPro" id="IPR047057">
    <property type="entry name" value="MerR_fam"/>
</dbReference>
<evidence type="ECO:0000313" key="6">
    <source>
        <dbReference type="EMBL" id="MEJ5865440.1"/>
    </source>
</evidence>
<dbReference type="PROSITE" id="PS50937">
    <property type="entry name" value="HTH_MERR_2"/>
    <property type="match status" value="1"/>
</dbReference>
<keyword evidence="7" id="KW-1185">Reference proteome</keyword>
<evidence type="ECO:0000313" key="7">
    <source>
        <dbReference type="Proteomes" id="UP001380290"/>
    </source>
</evidence>
<dbReference type="InterPro" id="IPR000551">
    <property type="entry name" value="MerR-type_HTH_dom"/>
</dbReference>
<dbReference type="Gene3D" id="1.10.1660.10">
    <property type="match status" value="1"/>
</dbReference>
<proteinExistence type="predicted"/>
<evidence type="ECO:0000256" key="1">
    <source>
        <dbReference type="ARBA" id="ARBA00023015"/>
    </source>
</evidence>
<feature type="domain" description="HTH merR-type" evidence="5">
    <location>
        <begin position="1"/>
        <end position="68"/>
    </location>
</feature>
<dbReference type="Proteomes" id="UP001380290">
    <property type="component" value="Unassembled WGS sequence"/>
</dbReference>
<evidence type="ECO:0000256" key="3">
    <source>
        <dbReference type="ARBA" id="ARBA00023163"/>
    </source>
</evidence>
<organism evidence="6 7">
    <name type="scientific">Pseudomonas farsensis</name>
    <dbReference type="NCBI Taxonomy" id="2745492"/>
    <lineage>
        <taxon>Bacteria</taxon>
        <taxon>Pseudomonadati</taxon>
        <taxon>Pseudomonadota</taxon>
        <taxon>Gammaproteobacteria</taxon>
        <taxon>Pseudomonadales</taxon>
        <taxon>Pseudomonadaceae</taxon>
        <taxon>Pseudomonas</taxon>
    </lineage>
</organism>
<feature type="coiled-coil region" evidence="4">
    <location>
        <begin position="80"/>
        <end position="107"/>
    </location>
</feature>
<dbReference type="EMBL" id="JBBHLC010000080">
    <property type="protein sequence ID" value="MEJ5865440.1"/>
    <property type="molecule type" value="Genomic_DNA"/>
</dbReference>
<dbReference type="SUPFAM" id="SSF46955">
    <property type="entry name" value="Putative DNA-binding domain"/>
    <property type="match status" value="1"/>
</dbReference>
<dbReference type="PRINTS" id="PR00040">
    <property type="entry name" value="HTHMERR"/>
</dbReference>
<dbReference type="GO" id="GO:0003677">
    <property type="term" value="F:DNA binding"/>
    <property type="evidence" value="ECO:0007669"/>
    <property type="project" value="UniProtKB-KW"/>
</dbReference>
<dbReference type="PANTHER" id="PTHR30204">
    <property type="entry name" value="REDOX-CYCLING DRUG-SENSING TRANSCRIPTIONAL ACTIVATOR SOXR"/>
    <property type="match status" value="1"/>
</dbReference>
<keyword evidence="2 6" id="KW-0238">DNA-binding</keyword>
<evidence type="ECO:0000259" key="5">
    <source>
        <dbReference type="PROSITE" id="PS50937"/>
    </source>
</evidence>
<reference evidence="6 7" key="1">
    <citation type="submission" date="2024-02" db="EMBL/GenBank/DDBJ databases">
        <title>Identification of pathogenicity and growth-promoting function of Pseudomonas putida variant.</title>
        <authorList>
            <person name="Sun J."/>
        </authorList>
    </citation>
    <scope>NUCLEOTIDE SEQUENCE [LARGE SCALE GENOMIC DNA]</scope>
    <source>
        <strain evidence="6 7">A03</strain>
    </source>
</reference>
<sequence>MRIGELAQACDVSRDTLRFYEERGLIRAYRLANGYRDYPAETAQLVLFIRTAQRLGFSLGEIASNVEGLWQTDKPDQAVSALLQDKLALVERRLDELQQLRAELRQRLTLACPLRPDPVQGDSQ</sequence>
<dbReference type="RefSeq" id="WP_339600294.1">
    <property type="nucleotide sequence ID" value="NZ_JBAVVI010000540.1"/>
</dbReference>
<protein>
    <submittedName>
        <fullName evidence="6">MerR family DNA-binding transcriptional regulator</fullName>
    </submittedName>
</protein>
<dbReference type="SMART" id="SM00422">
    <property type="entry name" value="HTH_MERR"/>
    <property type="match status" value="1"/>
</dbReference>
<accession>A0ABU8QXX8</accession>
<keyword evidence="1" id="KW-0805">Transcription regulation</keyword>
<keyword evidence="3" id="KW-0804">Transcription</keyword>